<dbReference type="SUPFAM" id="SSF54909">
    <property type="entry name" value="Dimeric alpha+beta barrel"/>
    <property type="match status" value="1"/>
</dbReference>
<reference evidence="2" key="1">
    <citation type="journal article" date="2016" name="Int. J. Syst. Evol. Microbiol.">
        <title>Pseudoxanthomonas helianthi sp. nov., isolated from roots of Jerusalem artichoke (Helianthus tuberosus).</title>
        <authorList>
            <person name="Kittiwongwattana C."/>
            <person name="Thawai C."/>
        </authorList>
    </citation>
    <scope>NUCLEOTIDE SEQUENCE</scope>
    <source>
        <strain evidence="2">110414</strain>
    </source>
</reference>
<dbReference type="InterPro" id="IPR007138">
    <property type="entry name" value="ABM_dom"/>
</dbReference>
<dbReference type="RefSeq" id="WP_210537500.1">
    <property type="nucleotide sequence ID" value="NZ_JAGKTC010000003.1"/>
</dbReference>
<evidence type="ECO:0000313" key="2">
    <source>
        <dbReference type="EMBL" id="MBP3985653.1"/>
    </source>
</evidence>
<evidence type="ECO:0000313" key="3">
    <source>
        <dbReference type="Proteomes" id="UP000673447"/>
    </source>
</evidence>
<dbReference type="Gene3D" id="3.30.70.100">
    <property type="match status" value="1"/>
</dbReference>
<dbReference type="InterPro" id="IPR011008">
    <property type="entry name" value="Dimeric_a/b-barrel"/>
</dbReference>
<dbReference type="PANTHER" id="PTHR33336">
    <property type="entry name" value="QUINOL MONOOXYGENASE YGIN-RELATED"/>
    <property type="match status" value="1"/>
</dbReference>
<gene>
    <name evidence="2" type="ORF">J5837_14670</name>
</gene>
<dbReference type="PANTHER" id="PTHR33336:SF3">
    <property type="entry name" value="ABM DOMAIN-CONTAINING PROTEIN"/>
    <property type="match status" value="1"/>
</dbReference>
<organism evidence="2 3">
    <name type="scientific">Pseudoxanthomonas helianthi</name>
    <dbReference type="NCBI Taxonomy" id="1453541"/>
    <lineage>
        <taxon>Bacteria</taxon>
        <taxon>Pseudomonadati</taxon>
        <taxon>Pseudomonadota</taxon>
        <taxon>Gammaproteobacteria</taxon>
        <taxon>Lysobacterales</taxon>
        <taxon>Lysobacteraceae</taxon>
        <taxon>Pseudoxanthomonas</taxon>
    </lineage>
</organism>
<evidence type="ECO:0000259" key="1">
    <source>
        <dbReference type="PROSITE" id="PS51725"/>
    </source>
</evidence>
<accession>A0A941B0C0</accession>
<proteinExistence type="predicted"/>
<sequence length="108" mass="12152">MNAVEEDAQLASDPTLDLFATLHARPGRADEVRRALETVRAPTRREPGCIAFDCFASIRDADEFCIHSRWRDLAAFERHAALPHTVAFLAQMHDLLDPALRIALAQRM</sequence>
<reference evidence="2" key="2">
    <citation type="submission" date="2021-03" db="EMBL/GenBank/DDBJ databases">
        <authorList>
            <person name="Cao W."/>
        </authorList>
    </citation>
    <scope>NUCLEOTIDE SEQUENCE</scope>
    <source>
        <strain evidence="2">110414</strain>
    </source>
</reference>
<dbReference type="GO" id="GO:0004497">
    <property type="term" value="F:monooxygenase activity"/>
    <property type="evidence" value="ECO:0007669"/>
    <property type="project" value="UniProtKB-KW"/>
</dbReference>
<dbReference type="PROSITE" id="PS51725">
    <property type="entry name" value="ABM"/>
    <property type="match status" value="1"/>
</dbReference>
<dbReference type="InterPro" id="IPR050744">
    <property type="entry name" value="AI-2_Isomerase_LsrG"/>
</dbReference>
<dbReference type="Proteomes" id="UP000673447">
    <property type="component" value="Unassembled WGS sequence"/>
</dbReference>
<keyword evidence="2" id="KW-0560">Oxidoreductase</keyword>
<dbReference type="EMBL" id="JAGKTC010000003">
    <property type="protein sequence ID" value="MBP3985653.1"/>
    <property type="molecule type" value="Genomic_DNA"/>
</dbReference>
<keyword evidence="2" id="KW-0503">Monooxygenase</keyword>
<dbReference type="AlphaFoldDB" id="A0A941B0C0"/>
<name>A0A941B0C0_9GAMM</name>
<protein>
    <submittedName>
        <fullName evidence="2">Antibiotic biosynthesis monooxygenase</fullName>
    </submittedName>
</protein>
<keyword evidence="3" id="KW-1185">Reference proteome</keyword>
<dbReference type="Pfam" id="PF03992">
    <property type="entry name" value="ABM"/>
    <property type="match status" value="1"/>
</dbReference>
<comment type="caution">
    <text evidence="2">The sequence shown here is derived from an EMBL/GenBank/DDBJ whole genome shotgun (WGS) entry which is preliminary data.</text>
</comment>
<feature type="domain" description="ABM" evidence="1">
    <location>
        <begin position="16"/>
        <end position="104"/>
    </location>
</feature>